<dbReference type="GO" id="GO:0005524">
    <property type="term" value="F:ATP binding"/>
    <property type="evidence" value="ECO:0007669"/>
    <property type="project" value="InterPro"/>
</dbReference>
<gene>
    <name evidence="3" type="ORF">S12H4_60284</name>
</gene>
<keyword evidence="1" id="KW-0813">Transport</keyword>
<reference evidence="3" key="1">
    <citation type="journal article" date="2014" name="Front. Microbiol.">
        <title>High frequency of phylogenetically diverse reductive dehalogenase-homologous genes in deep subseafloor sedimentary metagenomes.</title>
        <authorList>
            <person name="Kawai M."/>
            <person name="Futagami T."/>
            <person name="Toyoda A."/>
            <person name="Takaki Y."/>
            <person name="Nishi S."/>
            <person name="Hori S."/>
            <person name="Arai W."/>
            <person name="Tsubouchi T."/>
            <person name="Morono Y."/>
            <person name="Uchiyama I."/>
            <person name="Ito T."/>
            <person name="Fujiyama A."/>
            <person name="Inagaki F."/>
            <person name="Takami H."/>
        </authorList>
    </citation>
    <scope>NUCLEOTIDE SEQUENCE</scope>
    <source>
        <strain evidence="3">Expedition CK06-06</strain>
    </source>
</reference>
<dbReference type="SUPFAM" id="SSF52540">
    <property type="entry name" value="P-loop containing nucleoside triphosphate hydrolases"/>
    <property type="match status" value="1"/>
</dbReference>
<evidence type="ECO:0000256" key="1">
    <source>
        <dbReference type="ARBA" id="ARBA00022448"/>
    </source>
</evidence>
<organism evidence="3">
    <name type="scientific">marine sediment metagenome</name>
    <dbReference type="NCBI Taxonomy" id="412755"/>
    <lineage>
        <taxon>unclassified sequences</taxon>
        <taxon>metagenomes</taxon>
        <taxon>ecological metagenomes</taxon>
    </lineage>
</organism>
<dbReference type="InterPro" id="IPR050093">
    <property type="entry name" value="ABC_SmlMolc_Importer"/>
</dbReference>
<feature type="non-terminal residue" evidence="3">
    <location>
        <position position="58"/>
    </location>
</feature>
<dbReference type="EMBL" id="BARW01039638">
    <property type="protein sequence ID" value="GAJ21739.1"/>
    <property type="molecule type" value="Genomic_DNA"/>
</dbReference>
<proteinExistence type="predicted"/>
<dbReference type="Pfam" id="PF00005">
    <property type="entry name" value="ABC_tran"/>
    <property type="match status" value="1"/>
</dbReference>
<name>X1UW93_9ZZZZ</name>
<dbReference type="GO" id="GO:0016887">
    <property type="term" value="F:ATP hydrolysis activity"/>
    <property type="evidence" value="ECO:0007669"/>
    <property type="project" value="InterPro"/>
</dbReference>
<sequence length="58" mass="6355">MIQIKNLCVDLKGFRLQDINLTISEGEYFIVLGPTGAGKTVLLESIAGLYPTKSGEIW</sequence>
<accession>X1UW93</accession>
<dbReference type="PANTHER" id="PTHR42781">
    <property type="entry name" value="SPERMIDINE/PUTRESCINE IMPORT ATP-BINDING PROTEIN POTA"/>
    <property type="match status" value="1"/>
</dbReference>
<dbReference type="InterPro" id="IPR003439">
    <property type="entry name" value="ABC_transporter-like_ATP-bd"/>
</dbReference>
<feature type="domain" description="ABC transporter" evidence="2">
    <location>
        <begin position="16"/>
        <end position="57"/>
    </location>
</feature>
<protein>
    <recommendedName>
        <fullName evidence="2">ABC transporter domain-containing protein</fullName>
    </recommendedName>
</protein>
<comment type="caution">
    <text evidence="3">The sequence shown here is derived from an EMBL/GenBank/DDBJ whole genome shotgun (WGS) entry which is preliminary data.</text>
</comment>
<dbReference type="InterPro" id="IPR027417">
    <property type="entry name" value="P-loop_NTPase"/>
</dbReference>
<dbReference type="PANTHER" id="PTHR42781:SF4">
    <property type="entry name" value="SPERMIDINE_PUTRESCINE IMPORT ATP-BINDING PROTEIN POTA"/>
    <property type="match status" value="1"/>
</dbReference>
<dbReference type="AlphaFoldDB" id="X1UW93"/>
<evidence type="ECO:0000313" key="3">
    <source>
        <dbReference type="EMBL" id="GAJ21739.1"/>
    </source>
</evidence>
<dbReference type="Gene3D" id="3.40.50.300">
    <property type="entry name" value="P-loop containing nucleotide triphosphate hydrolases"/>
    <property type="match status" value="1"/>
</dbReference>
<evidence type="ECO:0000259" key="2">
    <source>
        <dbReference type="Pfam" id="PF00005"/>
    </source>
</evidence>